<dbReference type="Proteomes" id="UP000540568">
    <property type="component" value="Unassembled WGS sequence"/>
</dbReference>
<evidence type="ECO:0000256" key="1">
    <source>
        <dbReference type="ARBA" id="ARBA00023015"/>
    </source>
</evidence>
<sequence length="142" mass="15692">MTPISREARLESLTAKMPGGPDSPCDSETHELTRDLMGQVADRWTLLVVASLSDGPQRFSTIQAVVAGVSHRMLSKTLRGLVRDGMVTRTAYAEVPPRVEYELTPLGWKLMDLAHGFVDWAQDHGQQLRDSREQFDRGSAAG</sequence>
<comment type="caution">
    <text evidence="6">The sequence shown here is derived from an EMBL/GenBank/DDBJ whole genome shotgun (WGS) entry which is preliminary data.</text>
</comment>
<feature type="compositionally biased region" description="Basic and acidic residues" evidence="4">
    <location>
        <begin position="1"/>
        <end position="10"/>
    </location>
</feature>
<accession>A0A7W3J7E9</accession>
<keyword evidence="2 6" id="KW-0238">DNA-binding</keyword>
<evidence type="ECO:0000256" key="2">
    <source>
        <dbReference type="ARBA" id="ARBA00023125"/>
    </source>
</evidence>
<dbReference type="Gene3D" id="1.10.10.10">
    <property type="entry name" value="Winged helix-like DNA-binding domain superfamily/Winged helix DNA-binding domain"/>
    <property type="match status" value="1"/>
</dbReference>
<proteinExistence type="predicted"/>
<dbReference type="EMBL" id="JACGWV010000001">
    <property type="protein sequence ID" value="MBA8807544.1"/>
    <property type="molecule type" value="Genomic_DNA"/>
</dbReference>
<keyword evidence="3" id="KW-0804">Transcription</keyword>
<dbReference type="AlphaFoldDB" id="A0A7W3J7E9"/>
<reference evidence="6 7" key="1">
    <citation type="submission" date="2020-07" db="EMBL/GenBank/DDBJ databases">
        <title>Sequencing the genomes of 1000 actinobacteria strains.</title>
        <authorList>
            <person name="Klenk H.-P."/>
        </authorList>
    </citation>
    <scope>NUCLEOTIDE SEQUENCE [LARGE SCALE GENOMIC DNA]</scope>
    <source>
        <strain evidence="6 7">DSM 44121</strain>
    </source>
</reference>
<evidence type="ECO:0000256" key="3">
    <source>
        <dbReference type="ARBA" id="ARBA00023163"/>
    </source>
</evidence>
<dbReference type="RefSeq" id="WP_182615098.1">
    <property type="nucleotide sequence ID" value="NZ_BAAATF010000007.1"/>
</dbReference>
<evidence type="ECO:0000256" key="4">
    <source>
        <dbReference type="SAM" id="MobiDB-lite"/>
    </source>
</evidence>
<dbReference type="PANTHER" id="PTHR33204">
    <property type="entry name" value="TRANSCRIPTIONAL REGULATOR, MARR FAMILY"/>
    <property type="match status" value="1"/>
</dbReference>
<dbReference type="Pfam" id="PF01638">
    <property type="entry name" value="HxlR"/>
    <property type="match status" value="1"/>
</dbReference>
<keyword evidence="1" id="KW-0805">Transcription regulation</keyword>
<name>A0A7W3J7E9_9MICO</name>
<dbReference type="InterPro" id="IPR036390">
    <property type="entry name" value="WH_DNA-bd_sf"/>
</dbReference>
<dbReference type="PROSITE" id="PS51118">
    <property type="entry name" value="HTH_HXLR"/>
    <property type="match status" value="1"/>
</dbReference>
<organism evidence="6 7">
    <name type="scientific">Promicromonospora sukumoe</name>
    <dbReference type="NCBI Taxonomy" id="88382"/>
    <lineage>
        <taxon>Bacteria</taxon>
        <taxon>Bacillati</taxon>
        <taxon>Actinomycetota</taxon>
        <taxon>Actinomycetes</taxon>
        <taxon>Micrococcales</taxon>
        <taxon>Promicromonosporaceae</taxon>
        <taxon>Promicromonospora</taxon>
    </lineage>
</organism>
<feature type="region of interest" description="Disordered" evidence="4">
    <location>
        <begin position="1"/>
        <end position="26"/>
    </location>
</feature>
<protein>
    <submittedName>
        <fullName evidence="6">DNA-binding HxlR family transcriptional regulator</fullName>
    </submittedName>
</protein>
<evidence type="ECO:0000313" key="7">
    <source>
        <dbReference type="Proteomes" id="UP000540568"/>
    </source>
</evidence>
<dbReference type="InterPro" id="IPR036388">
    <property type="entry name" value="WH-like_DNA-bd_sf"/>
</dbReference>
<keyword evidence="7" id="KW-1185">Reference proteome</keyword>
<evidence type="ECO:0000313" key="6">
    <source>
        <dbReference type="EMBL" id="MBA8807544.1"/>
    </source>
</evidence>
<dbReference type="InterPro" id="IPR002577">
    <property type="entry name" value="HTH_HxlR"/>
</dbReference>
<evidence type="ECO:0000259" key="5">
    <source>
        <dbReference type="PROSITE" id="PS51118"/>
    </source>
</evidence>
<dbReference type="GO" id="GO:0003677">
    <property type="term" value="F:DNA binding"/>
    <property type="evidence" value="ECO:0007669"/>
    <property type="project" value="UniProtKB-KW"/>
</dbReference>
<dbReference type="PANTHER" id="PTHR33204:SF39">
    <property type="entry name" value="TRANSCRIPTIONAL REGULATORY PROTEIN"/>
    <property type="match status" value="1"/>
</dbReference>
<dbReference type="SUPFAM" id="SSF46785">
    <property type="entry name" value="Winged helix' DNA-binding domain"/>
    <property type="match status" value="1"/>
</dbReference>
<gene>
    <name evidence="6" type="ORF">FHX71_001486</name>
</gene>
<feature type="domain" description="HTH hxlR-type" evidence="5">
    <location>
        <begin position="25"/>
        <end position="129"/>
    </location>
</feature>